<dbReference type="InterPro" id="IPR045793">
    <property type="entry name" value="PcRGLX/YetA-like"/>
</dbReference>
<evidence type="ECO:0000259" key="4">
    <source>
        <dbReference type="Pfam" id="PF21346"/>
    </source>
</evidence>
<dbReference type="PANTHER" id="PTHR40081:SF1">
    <property type="entry name" value="TAT PATHWAY SIGNAL SEQUENCE DOMAIN PROTEIN"/>
    <property type="match status" value="1"/>
</dbReference>
<organism evidence="5 6">
    <name type="scientific">Saccharopolyspora griseoalba</name>
    <dbReference type="NCBI Taxonomy" id="1431848"/>
    <lineage>
        <taxon>Bacteria</taxon>
        <taxon>Bacillati</taxon>
        <taxon>Actinomycetota</taxon>
        <taxon>Actinomycetes</taxon>
        <taxon>Pseudonocardiales</taxon>
        <taxon>Pseudonocardiaceae</taxon>
        <taxon>Saccharopolyspora</taxon>
    </lineage>
</organism>
<feature type="chain" id="PRO_5045378787" description="Tat pathway signal sequence domain protein" evidence="1">
    <location>
        <begin position="25"/>
        <end position="878"/>
    </location>
</feature>
<feature type="domain" description="PcRGLX/YetA-like C-terminal alpha/alpha toroid" evidence="4">
    <location>
        <begin position="467"/>
        <end position="877"/>
    </location>
</feature>
<dbReference type="InterPro" id="IPR048331">
    <property type="entry name" value="PcRGLX/YetA_3rd"/>
</dbReference>
<sequence length="878" mass="96531">MSRRVFLGGSAAAAAAVLARPGFAQTPVDRVPLRWLAGPPAASTGSSFGVPWPRGALREGTPLALTSDGNPVPVQSRPLAFWPDGSVKWTAHAVTGGVTGESLELRRGTPAAPAAPVTAKRSGGEVVLANGVLAVHVATSGGVVLPEISRGERTTATDGTLLLRLQDDPERPENHQRLTGAVQQVEIEQSGPVRAVVKASGTYRAGGRSILPWTLRIYLGAGDESLRLVHSFVWDADEKRDFVSGLGMSFSVPMTDAAHDRHVRFGTAEGGVWGEAVRGLTGLRRDPGRAVREAQVEGNATPPVEQWSEKVRAGYQQLPLWNDYTLFQESARHFAIWKRVGERGSWLKHAGSGERAAGFGYLGGVSGGLAFGMRDFWQRFPRSIDIRGAARDSAEVTLWSYAPQAAAMDLRTYDTEAHGLDLAYEDVQEGFGTPEGVMRSTEMTLWALESTPSRDQVAALSRAQTDPPQIVAEPQTYHAAGVFGRWSLPDRSTPDRAALEDSISRDLEFYTGQVDQREWYGFWHHGDVMHTYDADRHEWRYDVGGFAWDNAELGTDAMLWYAFLRSGDPRAFRLARAMTQHVAEVDTYHSGRFAGLGSRHAVVHWGDGAKEARVAESFTKRFAYYLTADELLGDVLRSTLQADRTLLEVEPLREVLPPQDEAPTRLRIGPDWYALVSNWLTEWERTGETKWRDRIVTGMRDIATFPAGLFTGEAGGAVGFDPETAHLTNFERGDFEGSRNLSMAFLGEQILWETLDLVDVPEFRQVYLDFAKYGQATPEEKRARYGRDFDANLFPTIYSRVSAWAGEQLDDPALRRRGWREFLDDPDGRPWPAPVRVGGSAVAAPVEEIPVETTATNDAAQRTLAIISLLAIAPQEAP</sequence>
<dbReference type="Pfam" id="PF21345">
    <property type="entry name" value="PcRGLX_2nd"/>
    <property type="match status" value="1"/>
</dbReference>
<dbReference type="InterPro" id="IPR048330">
    <property type="entry name" value="PcRGLX/YetA_2nd"/>
</dbReference>
<dbReference type="EMBL" id="JBHTCJ010000010">
    <property type="protein sequence ID" value="MFC7343548.1"/>
    <property type="molecule type" value="Genomic_DNA"/>
</dbReference>
<evidence type="ECO:0000313" key="5">
    <source>
        <dbReference type="EMBL" id="MFC7343548.1"/>
    </source>
</evidence>
<dbReference type="PANTHER" id="PTHR40081">
    <property type="entry name" value="CONCANAVALIN A-LIKE LECTIN/GLUCANASE"/>
    <property type="match status" value="1"/>
</dbReference>
<gene>
    <name evidence="5" type="ORF">ACFQRI_19265</name>
</gene>
<comment type="caution">
    <text evidence="5">The sequence shown here is derived from an EMBL/GenBank/DDBJ whole genome shotgun (WGS) entry which is preliminary data.</text>
</comment>
<dbReference type="RefSeq" id="WP_380670550.1">
    <property type="nucleotide sequence ID" value="NZ_JBHTCJ010000010.1"/>
</dbReference>
<feature type="signal peptide" evidence="1">
    <location>
        <begin position="1"/>
        <end position="24"/>
    </location>
</feature>
<dbReference type="Proteomes" id="UP001596504">
    <property type="component" value="Unassembled WGS sequence"/>
</dbReference>
<dbReference type="Pfam" id="PF19501">
    <property type="entry name" value="PcRGLX_1st"/>
    <property type="match status" value="1"/>
</dbReference>
<evidence type="ECO:0008006" key="7">
    <source>
        <dbReference type="Google" id="ProtNLM"/>
    </source>
</evidence>
<protein>
    <recommendedName>
        <fullName evidence="7">Tat pathway signal sequence domain protein</fullName>
    </recommendedName>
</protein>
<evidence type="ECO:0000259" key="3">
    <source>
        <dbReference type="Pfam" id="PF21345"/>
    </source>
</evidence>
<proteinExistence type="predicted"/>
<name>A0ABW2LMC7_9PSEU</name>
<keyword evidence="1" id="KW-0732">Signal</keyword>
<feature type="domain" description="PcRGLX/YetA-like central beta-sandwich" evidence="3">
    <location>
        <begin position="118"/>
        <end position="461"/>
    </location>
</feature>
<feature type="domain" description="PcRGLX/YetA-like N-terminal RIFT barrel" evidence="2">
    <location>
        <begin position="30"/>
        <end position="100"/>
    </location>
</feature>
<accession>A0ABW2LMC7</accession>
<reference evidence="6" key="1">
    <citation type="journal article" date="2019" name="Int. J. Syst. Evol. Microbiol.">
        <title>The Global Catalogue of Microorganisms (GCM) 10K type strain sequencing project: providing services to taxonomists for standard genome sequencing and annotation.</title>
        <authorList>
            <consortium name="The Broad Institute Genomics Platform"/>
            <consortium name="The Broad Institute Genome Sequencing Center for Infectious Disease"/>
            <person name="Wu L."/>
            <person name="Ma J."/>
        </authorList>
    </citation>
    <scope>NUCLEOTIDE SEQUENCE [LARGE SCALE GENOMIC DNA]</scope>
    <source>
        <strain evidence="6">WLHS5</strain>
    </source>
</reference>
<dbReference type="InterPro" id="IPR048329">
    <property type="entry name" value="PcRGLX_1st"/>
</dbReference>
<evidence type="ECO:0000256" key="1">
    <source>
        <dbReference type="SAM" id="SignalP"/>
    </source>
</evidence>
<evidence type="ECO:0000259" key="2">
    <source>
        <dbReference type="Pfam" id="PF19501"/>
    </source>
</evidence>
<dbReference type="Pfam" id="PF21346">
    <property type="entry name" value="PcRGLX_3rd"/>
    <property type="match status" value="1"/>
</dbReference>
<evidence type="ECO:0000313" key="6">
    <source>
        <dbReference type="Proteomes" id="UP001596504"/>
    </source>
</evidence>
<keyword evidence="6" id="KW-1185">Reference proteome</keyword>